<dbReference type="EMBL" id="CP047652">
    <property type="protein sequence ID" value="QHI96029.1"/>
    <property type="molecule type" value="Genomic_DNA"/>
</dbReference>
<evidence type="ECO:0000313" key="3">
    <source>
        <dbReference type="Proteomes" id="UP000463975"/>
    </source>
</evidence>
<dbReference type="AlphaFoldDB" id="A0A6P1NER9"/>
<keyword evidence="3" id="KW-1185">Reference proteome</keyword>
<protein>
    <submittedName>
        <fullName evidence="2">DUF3486 family protein</fullName>
    </submittedName>
</protein>
<dbReference type="Proteomes" id="UP000463975">
    <property type="component" value="Chromosome"/>
</dbReference>
<feature type="compositionally biased region" description="Basic and acidic residues" evidence="1">
    <location>
        <begin position="131"/>
        <end position="154"/>
    </location>
</feature>
<dbReference type="RefSeq" id="WP_160619102.1">
    <property type="nucleotide sequence ID" value="NZ_CP047652.1"/>
</dbReference>
<feature type="region of interest" description="Disordered" evidence="1">
    <location>
        <begin position="130"/>
        <end position="156"/>
    </location>
</feature>
<dbReference type="InterPro" id="IPR021874">
    <property type="entry name" value="Phage_Mu_Gp27"/>
</dbReference>
<dbReference type="KEGG" id="bomb:GT348_07095"/>
<evidence type="ECO:0000256" key="1">
    <source>
        <dbReference type="SAM" id="MobiDB-lite"/>
    </source>
</evidence>
<feature type="region of interest" description="Disordered" evidence="1">
    <location>
        <begin position="168"/>
        <end position="194"/>
    </location>
</feature>
<reference evidence="2 3" key="1">
    <citation type="submission" date="2020-01" db="EMBL/GenBank/DDBJ databases">
        <title>Genome sequencing of strain KACC 21507.</title>
        <authorList>
            <person name="Heo J."/>
            <person name="Kim S.-J."/>
            <person name="Kim J.-S."/>
            <person name="Hong S.-B."/>
            <person name="Kwon S.-W."/>
        </authorList>
    </citation>
    <scope>NUCLEOTIDE SEQUENCE [LARGE SCALE GENOMIC DNA]</scope>
    <source>
        <strain evidence="2 3">KACC 21507</strain>
    </source>
</reference>
<proteinExistence type="predicted"/>
<sequence length="300" mass="32452">MPRPSTVSRLADATRQKIGELHDAGCTIDDIMQALPQASISHTALERHIRQRKRLGLELKRSRNVAENLVTQMGNKAPGQKQKQVLLTELFHTMLLDVFMKSDSQKLSALTENPKEFSAFADAIYALAHTSRPDAPPRTKIEEKAQSKTKDKAKPKIVKAASRQKLSTAITQQGTAKKADAKLQNAPSRSAKPCKAKSRNVTLKTEDTATGKIAEKASEQELSAEMIAQIMAEAFGAKLYNADSHDASLKTDNKAGAKIAATSARQGLSAKTIEQIMDGAFGVKSHNAPPRSAKSCEAPS</sequence>
<dbReference type="Pfam" id="PF11985">
    <property type="entry name" value="Phage_Mu_Gp27"/>
    <property type="match status" value="1"/>
</dbReference>
<organism evidence="2 3">
    <name type="scientific">Aristophania vespae</name>
    <dbReference type="NCBI Taxonomy" id="2697033"/>
    <lineage>
        <taxon>Bacteria</taxon>
        <taxon>Pseudomonadati</taxon>
        <taxon>Pseudomonadota</taxon>
        <taxon>Alphaproteobacteria</taxon>
        <taxon>Acetobacterales</taxon>
        <taxon>Acetobacteraceae</taxon>
        <taxon>Aristophania</taxon>
    </lineage>
</organism>
<name>A0A6P1NER9_9PROT</name>
<evidence type="ECO:0000313" key="2">
    <source>
        <dbReference type="EMBL" id="QHI96029.1"/>
    </source>
</evidence>
<gene>
    <name evidence="2" type="ORF">GT348_07095</name>
</gene>
<accession>A0A6P1NER9</accession>
<feature type="region of interest" description="Disordered" evidence="1">
    <location>
        <begin position="281"/>
        <end position="300"/>
    </location>
</feature>